<reference evidence="1" key="1">
    <citation type="journal article" date="2022" name="Proc. Natl. Acad. Sci. U.S.A.">
        <title>Life cycle and functional genomics of the unicellular red alga Galdieria for elucidating algal and plant evolution and industrial use.</title>
        <authorList>
            <person name="Hirooka S."/>
            <person name="Itabashi T."/>
            <person name="Ichinose T.M."/>
            <person name="Onuma R."/>
            <person name="Fujiwara T."/>
            <person name="Yamashita S."/>
            <person name="Jong L.W."/>
            <person name="Tomita R."/>
            <person name="Iwane A.H."/>
            <person name="Miyagishima S.Y."/>
        </authorList>
    </citation>
    <scope>NUCLEOTIDE SEQUENCE</scope>
    <source>
        <strain evidence="1">NBRC 102759</strain>
    </source>
</reference>
<evidence type="ECO:0000313" key="2">
    <source>
        <dbReference type="Proteomes" id="UP001061958"/>
    </source>
</evidence>
<organism evidence="1 2">
    <name type="scientific">Galdieria partita</name>
    <dbReference type="NCBI Taxonomy" id="83374"/>
    <lineage>
        <taxon>Eukaryota</taxon>
        <taxon>Rhodophyta</taxon>
        <taxon>Bangiophyceae</taxon>
        <taxon>Galdieriales</taxon>
        <taxon>Galdieriaceae</taxon>
        <taxon>Galdieria</taxon>
    </lineage>
</organism>
<evidence type="ECO:0000313" key="1">
    <source>
        <dbReference type="EMBL" id="GJQ14930.1"/>
    </source>
</evidence>
<dbReference type="Proteomes" id="UP001061958">
    <property type="component" value="Unassembled WGS sequence"/>
</dbReference>
<dbReference type="AlphaFoldDB" id="A0A9C7Q2N3"/>
<dbReference type="EMBL" id="BQMJ01000062">
    <property type="protein sequence ID" value="GJQ14930.1"/>
    <property type="molecule type" value="Genomic_DNA"/>
</dbReference>
<comment type="caution">
    <text evidence="1">The sequence shown here is derived from an EMBL/GenBank/DDBJ whole genome shotgun (WGS) entry which is preliminary data.</text>
</comment>
<accession>A0A9C7Q2N3</accession>
<dbReference type="OrthoDB" id="10332389at2759"/>
<gene>
    <name evidence="1" type="ORF">GpartN1_g6721.t1</name>
</gene>
<reference evidence="1" key="2">
    <citation type="submission" date="2022-01" db="EMBL/GenBank/DDBJ databases">
        <authorList>
            <person name="Hirooka S."/>
            <person name="Miyagishima S.Y."/>
        </authorList>
    </citation>
    <scope>NUCLEOTIDE SEQUENCE</scope>
    <source>
        <strain evidence="1">NBRC 102759</strain>
    </source>
</reference>
<name>A0A9C7Q2N3_9RHOD</name>
<sequence>MFICNHCHYQSIIYRKSLGRPIADKRKGYFQSPLLCSEGSVDKKQASSSSKAGYLNTKVEPFYERGSGSRPIWDLRPVDLKSKAGVENPEVCSQCNGTGETLCALCEGVNYYAKDGSGKVMCPACNDKKYVPCHFCYATGKAIQLKEGWWEEELEKQVRK</sequence>
<proteinExistence type="predicted"/>
<keyword evidence="2" id="KW-1185">Reference proteome</keyword>
<protein>
    <submittedName>
        <fullName evidence="1">Uncharacterized protein</fullName>
    </submittedName>
</protein>